<gene>
    <name evidence="9" type="ORF">ACFSYH_05380</name>
</gene>
<feature type="transmembrane region" description="Helical" evidence="6">
    <location>
        <begin position="159"/>
        <end position="184"/>
    </location>
</feature>
<evidence type="ECO:0000256" key="4">
    <source>
        <dbReference type="ARBA" id="ARBA00022989"/>
    </source>
</evidence>
<feature type="region of interest" description="Disordered" evidence="7">
    <location>
        <begin position="225"/>
        <end position="244"/>
    </location>
</feature>
<dbReference type="InterPro" id="IPR051204">
    <property type="entry name" value="ABC_transp_perm/SBD"/>
</dbReference>
<dbReference type="RefSeq" id="WP_377465623.1">
    <property type="nucleotide sequence ID" value="NZ_JBHUOP010000002.1"/>
</dbReference>
<evidence type="ECO:0000313" key="10">
    <source>
        <dbReference type="Proteomes" id="UP001597391"/>
    </source>
</evidence>
<comment type="similarity">
    <text evidence="6">Belongs to the binding-protein-dependent transport system permease family.</text>
</comment>
<evidence type="ECO:0000256" key="6">
    <source>
        <dbReference type="RuleBase" id="RU363032"/>
    </source>
</evidence>
<evidence type="ECO:0000256" key="3">
    <source>
        <dbReference type="ARBA" id="ARBA00022692"/>
    </source>
</evidence>
<dbReference type="InterPro" id="IPR000515">
    <property type="entry name" value="MetI-like"/>
</dbReference>
<keyword evidence="2 6" id="KW-0813">Transport</keyword>
<evidence type="ECO:0000259" key="8">
    <source>
        <dbReference type="PROSITE" id="PS50928"/>
    </source>
</evidence>
<dbReference type="EMBL" id="JBHUOP010000002">
    <property type="protein sequence ID" value="MFD2840001.1"/>
    <property type="molecule type" value="Genomic_DNA"/>
</dbReference>
<organism evidence="9 10">
    <name type="scientific">Populibacterium corticicola</name>
    <dbReference type="NCBI Taxonomy" id="1812826"/>
    <lineage>
        <taxon>Bacteria</taxon>
        <taxon>Bacillati</taxon>
        <taxon>Actinomycetota</taxon>
        <taxon>Actinomycetes</taxon>
        <taxon>Micrococcales</taxon>
        <taxon>Jonesiaceae</taxon>
        <taxon>Populibacterium</taxon>
    </lineage>
</organism>
<evidence type="ECO:0000256" key="7">
    <source>
        <dbReference type="SAM" id="MobiDB-lite"/>
    </source>
</evidence>
<accession>A0ABW5XCG6</accession>
<dbReference type="PROSITE" id="PS50928">
    <property type="entry name" value="ABC_TM1"/>
    <property type="match status" value="1"/>
</dbReference>
<keyword evidence="5 6" id="KW-0472">Membrane</keyword>
<feature type="transmembrane region" description="Helical" evidence="6">
    <location>
        <begin position="190"/>
        <end position="211"/>
    </location>
</feature>
<name>A0ABW5XCG6_9MICO</name>
<feature type="transmembrane region" description="Helical" evidence="6">
    <location>
        <begin position="65"/>
        <end position="87"/>
    </location>
</feature>
<dbReference type="CDD" id="cd06261">
    <property type="entry name" value="TM_PBP2"/>
    <property type="match status" value="1"/>
</dbReference>
<dbReference type="PANTHER" id="PTHR30177">
    <property type="entry name" value="GLYCINE BETAINE/L-PROLINE TRANSPORT SYSTEM PERMEASE PROTEIN PROW"/>
    <property type="match status" value="1"/>
</dbReference>
<reference evidence="10" key="1">
    <citation type="journal article" date="2019" name="Int. J. Syst. Evol. Microbiol.">
        <title>The Global Catalogue of Microorganisms (GCM) 10K type strain sequencing project: providing services to taxonomists for standard genome sequencing and annotation.</title>
        <authorList>
            <consortium name="The Broad Institute Genomics Platform"/>
            <consortium name="The Broad Institute Genome Sequencing Center for Infectious Disease"/>
            <person name="Wu L."/>
            <person name="Ma J."/>
        </authorList>
    </citation>
    <scope>NUCLEOTIDE SEQUENCE [LARGE SCALE GENOMIC DNA]</scope>
    <source>
        <strain evidence="10">KCTC 33576</strain>
    </source>
</reference>
<comment type="subcellular location">
    <subcellularLocation>
        <location evidence="6">Cell membrane</location>
        <topology evidence="6">Multi-pass membrane protein</topology>
    </subcellularLocation>
    <subcellularLocation>
        <location evidence="1">Membrane</location>
        <topology evidence="1">Multi-pass membrane protein</topology>
    </subcellularLocation>
</comment>
<dbReference type="SUPFAM" id="SSF161098">
    <property type="entry name" value="MetI-like"/>
    <property type="match status" value="1"/>
</dbReference>
<keyword evidence="4 6" id="KW-1133">Transmembrane helix</keyword>
<keyword evidence="3 6" id="KW-0812">Transmembrane</keyword>
<dbReference type="PANTHER" id="PTHR30177:SF33">
    <property type="entry name" value="POSSIBLE OSMOPROTECTANT (GLYCINE BETAINE_CARNITINE_CHOLINE_L-PROLINE) TRANSPORT INTEGRAL MEMBRANE PROTEIN ABC TRANSPORTER PROZ"/>
    <property type="match status" value="1"/>
</dbReference>
<evidence type="ECO:0000256" key="1">
    <source>
        <dbReference type="ARBA" id="ARBA00004141"/>
    </source>
</evidence>
<dbReference type="InterPro" id="IPR035906">
    <property type="entry name" value="MetI-like_sf"/>
</dbReference>
<evidence type="ECO:0000256" key="5">
    <source>
        <dbReference type="ARBA" id="ARBA00023136"/>
    </source>
</evidence>
<protein>
    <submittedName>
        <fullName evidence="9">ABC transporter permease</fullName>
    </submittedName>
</protein>
<feature type="transmembrane region" description="Helical" evidence="6">
    <location>
        <begin position="93"/>
        <end position="114"/>
    </location>
</feature>
<keyword evidence="10" id="KW-1185">Reference proteome</keyword>
<dbReference type="Gene3D" id="1.10.3720.10">
    <property type="entry name" value="MetI-like"/>
    <property type="match status" value="1"/>
</dbReference>
<comment type="caution">
    <text evidence="9">The sequence shown here is derived from an EMBL/GenBank/DDBJ whole genome shotgun (WGS) entry which is preliminary data.</text>
</comment>
<evidence type="ECO:0000256" key="2">
    <source>
        <dbReference type="ARBA" id="ARBA00022448"/>
    </source>
</evidence>
<dbReference type="Pfam" id="PF00528">
    <property type="entry name" value="BPD_transp_1"/>
    <property type="match status" value="1"/>
</dbReference>
<sequence length="244" mass="25615">MNLLTDAFRWILDSEQWQGSNALHVLLLQHLTFTVLAVAGAALIAVPAGWAIGHTGRGREISVGLSGAARAVPSFGLLILLVLVFGVTQKTEAALVTFVVLAIPSLLAGAYSGIEAIDRSVIDSARAVGMSERQILFRVEIPLGLPLLMGGIRSAMLQVIATVTIAAYVNLGGLGLPIITGLALRRYDMVLGGALLVALLALVIDGLLTLMQRMSVPRGLRSTVHGVSNAQRAPALRSTRANNS</sequence>
<feature type="domain" description="ABC transmembrane type-1" evidence="8">
    <location>
        <begin position="27"/>
        <end position="208"/>
    </location>
</feature>
<dbReference type="Proteomes" id="UP001597391">
    <property type="component" value="Unassembled WGS sequence"/>
</dbReference>
<feature type="transmembrane region" description="Helical" evidence="6">
    <location>
        <begin position="31"/>
        <end position="53"/>
    </location>
</feature>
<proteinExistence type="inferred from homology"/>
<evidence type="ECO:0000313" key="9">
    <source>
        <dbReference type="EMBL" id="MFD2840001.1"/>
    </source>
</evidence>